<sequence>MNTQHLAQINIARLIAPIDDPLIADFVRQLDDINALAESSPGFVWRLKEESGNATNIDVFDDPLMIVNMSVWESIEDLKNFAYKSAHVQVFRDRARWFEKMDVAHMALWWVPVGVFPTAEEGRDRLLYLREHGESERVFTFRSLVNS</sequence>
<evidence type="ECO:0000259" key="1">
    <source>
        <dbReference type="Pfam" id="PF11695"/>
    </source>
</evidence>
<accession>F4KSW9</accession>
<dbReference type="InterPro" id="IPR011008">
    <property type="entry name" value="Dimeric_a/b-barrel"/>
</dbReference>
<dbReference type="EMBL" id="CP002691">
    <property type="protein sequence ID" value="AEE49076.1"/>
    <property type="molecule type" value="Genomic_DNA"/>
</dbReference>
<dbReference type="HOGENOM" id="CLU_119287_0_0_10"/>
<reference key="2">
    <citation type="submission" date="2011-04" db="EMBL/GenBank/DDBJ databases">
        <title>Complete sequence of chromosome of Haliscomenobacter hydrossis DSM 1100.</title>
        <authorList>
            <consortium name="US DOE Joint Genome Institute (JGI-PGF)"/>
            <person name="Lucas S."/>
            <person name="Han J."/>
            <person name="Lapidus A."/>
            <person name="Bruce D."/>
            <person name="Goodwin L."/>
            <person name="Pitluck S."/>
            <person name="Peters L."/>
            <person name="Kyrpides N."/>
            <person name="Mavromatis K."/>
            <person name="Ivanova N."/>
            <person name="Ovchinnikova G."/>
            <person name="Pagani I."/>
            <person name="Daligault H."/>
            <person name="Detter J.C."/>
            <person name="Han C."/>
            <person name="Land M."/>
            <person name="Hauser L."/>
            <person name="Markowitz V."/>
            <person name="Cheng J.-F."/>
            <person name="Hugenholtz P."/>
            <person name="Woyke T."/>
            <person name="Wu D."/>
            <person name="Verbarg S."/>
            <person name="Frueling A."/>
            <person name="Brambilla E."/>
            <person name="Klenk H.-P."/>
            <person name="Eisen J.A."/>
        </authorList>
    </citation>
    <scope>NUCLEOTIDE SEQUENCE</scope>
    <source>
        <strain>DSM 1100</strain>
    </source>
</reference>
<gene>
    <name evidence="2" type="ordered locus">Halhy_1179</name>
</gene>
<dbReference type="eggNOG" id="COG2329">
    <property type="taxonomic scope" value="Bacteria"/>
</dbReference>
<dbReference type="SUPFAM" id="SSF54909">
    <property type="entry name" value="Dimeric alpha+beta barrel"/>
    <property type="match status" value="1"/>
</dbReference>
<dbReference type="AlphaFoldDB" id="F4KSW9"/>
<name>F4KSW9_HALH1</name>
<protein>
    <recommendedName>
        <fullName evidence="1">DUF3291 domain-containing protein</fullName>
    </recommendedName>
</protein>
<dbReference type="InterPro" id="IPR021708">
    <property type="entry name" value="DUF3291"/>
</dbReference>
<feature type="domain" description="DUF3291" evidence="1">
    <location>
        <begin position="6"/>
        <end position="143"/>
    </location>
</feature>
<proteinExistence type="predicted"/>
<evidence type="ECO:0000313" key="3">
    <source>
        <dbReference type="Proteomes" id="UP000008461"/>
    </source>
</evidence>
<dbReference type="RefSeq" id="WP_013763631.1">
    <property type="nucleotide sequence ID" value="NC_015510.1"/>
</dbReference>
<dbReference type="KEGG" id="hhy:Halhy_1179"/>
<dbReference type="Pfam" id="PF11695">
    <property type="entry name" value="DUF3291"/>
    <property type="match status" value="1"/>
</dbReference>
<keyword evidence="3" id="KW-1185">Reference proteome</keyword>
<dbReference type="Proteomes" id="UP000008461">
    <property type="component" value="Chromosome"/>
</dbReference>
<organism evidence="2 3">
    <name type="scientific">Haliscomenobacter hydrossis (strain ATCC 27775 / DSM 1100 / LMG 10767 / O)</name>
    <dbReference type="NCBI Taxonomy" id="760192"/>
    <lineage>
        <taxon>Bacteria</taxon>
        <taxon>Pseudomonadati</taxon>
        <taxon>Bacteroidota</taxon>
        <taxon>Saprospiria</taxon>
        <taxon>Saprospirales</taxon>
        <taxon>Haliscomenobacteraceae</taxon>
        <taxon>Haliscomenobacter</taxon>
    </lineage>
</organism>
<dbReference type="STRING" id="760192.Halhy_1179"/>
<evidence type="ECO:0000313" key="2">
    <source>
        <dbReference type="EMBL" id="AEE49076.1"/>
    </source>
</evidence>
<reference evidence="2 3" key="1">
    <citation type="journal article" date="2011" name="Stand. Genomic Sci.">
        <title>Complete genome sequence of Haliscomenobacter hydrossis type strain (O).</title>
        <authorList>
            <consortium name="US DOE Joint Genome Institute (JGI-PGF)"/>
            <person name="Daligault H."/>
            <person name="Lapidus A."/>
            <person name="Zeytun A."/>
            <person name="Nolan M."/>
            <person name="Lucas S."/>
            <person name="Del Rio T.G."/>
            <person name="Tice H."/>
            <person name="Cheng J.F."/>
            <person name="Tapia R."/>
            <person name="Han C."/>
            <person name="Goodwin L."/>
            <person name="Pitluck S."/>
            <person name="Liolios K."/>
            <person name="Pagani I."/>
            <person name="Ivanova N."/>
            <person name="Huntemann M."/>
            <person name="Mavromatis K."/>
            <person name="Mikhailova N."/>
            <person name="Pati A."/>
            <person name="Chen A."/>
            <person name="Palaniappan K."/>
            <person name="Land M."/>
            <person name="Hauser L."/>
            <person name="Brambilla E.M."/>
            <person name="Rohde M."/>
            <person name="Verbarg S."/>
            <person name="Goker M."/>
            <person name="Bristow J."/>
            <person name="Eisen J.A."/>
            <person name="Markowitz V."/>
            <person name="Hugenholtz P."/>
            <person name="Kyrpides N.C."/>
            <person name="Klenk H.P."/>
            <person name="Woyke T."/>
        </authorList>
    </citation>
    <scope>NUCLEOTIDE SEQUENCE [LARGE SCALE GENOMIC DNA]</scope>
    <source>
        <strain evidence="3">ATCC 27775 / DSM 1100 / LMG 10767 / O</strain>
    </source>
</reference>
<dbReference type="OrthoDB" id="2376237at2"/>